<dbReference type="Proteomes" id="UP001341840">
    <property type="component" value="Unassembled WGS sequence"/>
</dbReference>
<evidence type="ECO:0000313" key="3">
    <source>
        <dbReference type="Proteomes" id="UP001341840"/>
    </source>
</evidence>
<evidence type="ECO:0008006" key="4">
    <source>
        <dbReference type="Google" id="ProtNLM"/>
    </source>
</evidence>
<feature type="region of interest" description="Disordered" evidence="1">
    <location>
        <begin position="105"/>
        <end position="178"/>
    </location>
</feature>
<feature type="compositionally biased region" description="Basic and acidic residues" evidence="1">
    <location>
        <begin position="105"/>
        <end position="163"/>
    </location>
</feature>
<evidence type="ECO:0000256" key="1">
    <source>
        <dbReference type="SAM" id="MobiDB-lite"/>
    </source>
</evidence>
<dbReference type="EMBL" id="JASCZI010273584">
    <property type="protein sequence ID" value="MED6225060.1"/>
    <property type="molecule type" value="Genomic_DNA"/>
</dbReference>
<organism evidence="2 3">
    <name type="scientific">Stylosanthes scabra</name>
    <dbReference type="NCBI Taxonomy" id="79078"/>
    <lineage>
        <taxon>Eukaryota</taxon>
        <taxon>Viridiplantae</taxon>
        <taxon>Streptophyta</taxon>
        <taxon>Embryophyta</taxon>
        <taxon>Tracheophyta</taxon>
        <taxon>Spermatophyta</taxon>
        <taxon>Magnoliopsida</taxon>
        <taxon>eudicotyledons</taxon>
        <taxon>Gunneridae</taxon>
        <taxon>Pentapetalae</taxon>
        <taxon>rosids</taxon>
        <taxon>fabids</taxon>
        <taxon>Fabales</taxon>
        <taxon>Fabaceae</taxon>
        <taxon>Papilionoideae</taxon>
        <taxon>50 kb inversion clade</taxon>
        <taxon>dalbergioids sensu lato</taxon>
        <taxon>Dalbergieae</taxon>
        <taxon>Pterocarpus clade</taxon>
        <taxon>Stylosanthes</taxon>
    </lineage>
</organism>
<keyword evidence="3" id="KW-1185">Reference proteome</keyword>
<reference evidence="2 3" key="1">
    <citation type="journal article" date="2023" name="Plants (Basel)">
        <title>Bridging the Gap: Combining Genomics and Transcriptomics Approaches to Understand Stylosanthes scabra, an Orphan Legume from the Brazilian Caatinga.</title>
        <authorList>
            <person name="Ferreira-Neto J.R.C."/>
            <person name="da Silva M.D."/>
            <person name="Binneck E."/>
            <person name="de Melo N.F."/>
            <person name="da Silva R.H."/>
            <person name="de Melo A.L.T.M."/>
            <person name="Pandolfi V."/>
            <person name="Bustamante F.O."/>
            <person name="Brasileiro-Vidal A.C."/>
            <person name="Benko-Iseppon A.M."/>
        </authorList>
    </citation>
    <scope>NUCLEOTIDE SEQUENCE [LARGE SCALE GENOMIC DNA]</scope>
    <source>
        <tissue evidence="2">Leaves</tissue>
    </source>
</reference>
<comment type="caution">
    <text evidence="2">The sequence shown here is derived from an EMBL/GenBank/DDBJ whole genome shotgun (WGS) entry which is preliminary data.</text>
</comment>
<accession>A0ABU6ZT13</accession>
<sequence>MGEKDPKPDPTCYEVVIKGLCSNGLLDKSRESLDEVMRWASVGGDRPLVKGTSSGSCGALYVVFILKLIAQGTFPSGRWSFIPISKEEGKVVVFGESCFKNQEEEREVGVKRDGREGEGKDDSAGKMEGDPSPRRHEEKERDEVKDRERDEERKRRGGEEGRGSSRRRRHYSELLPPSKLPLSAPCLVTVPSPSRRGCWRTEKERRRRTGRGGRRVASVVIELSAAVVARNHRA</sequence>
<name>A0ABU6ZT13_9FABA</name>
<protein>
    <recommendedName>
        <fullName evidence="4">Pentatricopeptide repeat-containing protein</fullName>
    </recommendedName>
</protein>
<gene>
    <name evidence="2" type="ORF">PIB30_090163</name>
</gene>
<evidence type="ECO:0000313" key="2">
    <source>
        <dbReference type="EMBL" id="MED6225060.1"/>
    </source>
</evidence>
<proteinExistence type="predicted"/>